<feature type="region of interest" description="Disordered" evidence="2">
    <location>
        <begin position="1805"/>
        <end position="1859"/>
    </location>
</feature>
<feature type="compositionally biased region" description="Polar residues" evidence="2">
    <location>
        <begin position="1316"/>
        <end position="1329"/>
    </location>
</feature>
<reference evidence="3 4" key="1">
    <citation type="journal article" date="2007" name="Science">
        <title>Genomic minimalism in the early diverging intestinal parasite Giardia lamblia.</title>
        <authorList>
            <person name="Morrison H.G."/>
            <person name="McArthur A.G."/>
            <person name="Gillin F.D."/>
            <person name="Aley S.B."/>
            <person name="Adam R.D."/>
            <person name="Olsen G.J."/>
            <person name="Best A.A."/>
            <person name="Cande W.Z."/>
            <person name="Chen F."/>
            <person name="Cipriano M.J."/>
            <person name="Davids B.J."/>
            <person name="Dawson S.C."/>
            <person name="Elmendorf H.G."/>
            <person name="Hehl A.B."/>
            <person name="Holder M.E."/>
            <person name="Huse S.M."/>
            <person name="Kim U.U."/>
            <person name="Lasek-Nesselquist E."/>
            <person name="Manning G."/>
            <person name="Nigam A."/>
            <person name="Nixon J.E."/>
            <person name="Palm D."/>
            <person name="Passamaneck N.E."/>
            <person name="Prabhu A."/>
            <person name="Reich C.I."/>
            <person name="Reiner D.S."/>
            <person name="Samuelson J."/>
            <person name="Svard S.G."/>
            <person name="Sogin M.L."/>
        </authorList>
    </citation>
    <scope>NUCLEOTIDE SEQUENCE [LARGE SCALE GENOMIC DNA]</scope>
    <source>
        <strain evidence="3 4">WB C6</strain>
    </source>
</reference>
<evidence type="ECO:0000256" key="1">
    <source>
        <dbReference type="SAM" id="Coils"/>
    </source>
</evidence>
<feature type="coiled-coil region" evidence="1">
    <location>
        <begin position="2340"/>
        <end position="2368"/>
    </location>
</feature>
<feature type="compositionally biased region" description="Basic and acidic residues" evidence="2">
    <location>
        <begin position="1810"/>
        <end position="1822"/>
    </location>
</feature>
<feature type="region of interest" description="Disordered" evidence="2">
    <location>
        <begin position="302"/>
        <end position="323"/>
    </location>
</feature>
<sequence>MRIVPLLIRRVGPCTEALAADLSSPVFKDLVYLDFTADCASKQTMLLSSLQDVVSAKRTAALSLGVEHTTFVLIDGIEQSDLRALDLCVGGQVTLTSGSSTSDASYSCTFPELDINLRHFYCPSQEVAAKPIEKSKGKSDSKNEAPKVETKDFHEYLINETAIEFPLLLSVAQELLREWMHRRLYMAHLRASRVHNVSGHSVWLDVMPPMIVTLGCPSLHLLYDTAVLGPRMMRLYRTRMSYFSPADQNHLSVLLGAMVDAVVLCSPDPKKADTQLAQPASVADNIPLSEGDISLNVLQTRGPRESNLAGNREESAEHEDCQSTPVELSWNHAGEESSALTDESVTLSDRTITGPLLFPLRSVIHSESTCFAPFEDSNLFRQRFEGLPSSFTGITGLLRLYSSSKGNREAGHNDGHALNCDTNEPLQNTYEALSPQMNKATAYTSLYDTYTITLNRCVSEEVKTYKKRALDAQIATLDIQKLIEEYFPERNYAILENFRSLSPRTVMLRRSDFQELIRLFLKESPQPLSIQEAETLVRKTLVLHLNELLVANGSPGPLPPNNILDITAALPETVVHKNLQHSAVIKLGTKTSEAQNRLAYYTALVPKPIIPVMNYAYFEPLTNSLCLSQKLIEPNEDGVVLRTLENTNELVLKQSLLRNIQQYLLRHLQELCRLLDIPYDPISVLSTVVPSYVEWRNALEQFSPVSAPSELADPALVYSICYCYADSPASFNEFLHGKDGHNEQSASTGQPSYRISPHRVRKPNPISQFIDFIIETVTEACVATYRQVAEFANSKVNCQTAGSSSDDNLARSSLYLDNGEPYLVSSQQHALDSSLDSRPQGSRTKQRDSSSSRISPAVNPSLEAQCSETDDKSNHTVELEGLEPIMEENRGASASVSSCTNDMSLASLLVADSQWIYFSSDSIPCLMAQLGPVAPLKPESYKDFFTRYHCDAIRNDQKDVPQKGKPASSAAKDKGSAIQVDPAITPEDLAELNLELALSLILFELYGDEPSAFILNSLLGFLNSDYEDLIDEESYSKQKHPVTQLRLSGLKKHVKISVSAVYYAQTAGKGSHCTYLNYTSQNKNASLISRLREAISASCVEGLRKDSVGSVGKGKDSKQREQMPTTVVVEASAFSKSQYGRINSTPQRLSKTVFADFIKAKAQTSFSIHPNYSLRNYSTFYLTPNDKSSISSSPLQRRIDFYRMWASLFVQPESDLGTGDYADHFVMLSETEENISRIEVVSQKDSGDGLGPLTTAIPMTAKLNILFGDKSVGIIKQYTLTYILSDCSVFVDTSALQEPVPIPAHLTPEETERPANESSGNPSRTQSRSGARGSVKTVDANPVASSLVESSSSQNPAPQEPERALMCRIALEEDLLYTKRPDLARFALIAEFCGALTPSRSTACCNTDHIEFAMYSDGSCNVQCNGIVLVDLTFAENNESKIQVTAHEKLSSPNDSIDTLPNFISNIIYEIIGFLTEYGAAKSQSRHSTTSEKYSTRQDCNVKHSSAPFLFGDEVERSEISMEYARLVPNIASVVLARVPDDLFSDSAYSNETHVLLIELPIFNTFIVRFLVSKSTLFLLSNGDAVFIEGSYLHLFRSDTAFLSILQVRSSPSTCLVPTQGGSSAIPVYSSPLVLYASQGFPFWNVFFEQRKKWLVTRKIPERINFNPKSRPHLGQHNIERESMALKDTLTLARQMCNLAQKEYSEFPAVYPCYLDIFGTESVWRMHHEAFVTGTDSVVVPLRGVTRFLLGSPEVHAPDCRGHSISPYPPSLSLLDWTGNTIFCRLGCTFEPKITKFVTLTESVQQPERSLSKEKGASRKETSSTGTQSSKKTSKEPPRVATDTNTSAEQQSQDVASDALAKPPCTIVEKKLDCFNSVRPFLPPVIPPKVQADVVVELERVLQEREDKAMQRILKREQALNDVLEKQSVESAPRKDAKEKSPKKSNKDTNKPETTLKEEPLENDAPLEVHREIVDILSEVNPIKTYSALQLFFKHFSDISRQKMEQEAAMAVAQSSAKGKDLKNQVEPAFVSIPKVSSVYLSRQEHPQTAEGLLDDCMQDPNGIPLPCCPIISPRYFIYPISPDLRNALSYSVEDECMGYLRNCEPWVCLHDADISYLRYIGMLHQLIDSSNYTAISSRSSQAYFKISTTSKLSCLPRYLFSLPLSSIVCQILNTMRSALAFTNLPMTSALEDSPCDASTLSTTSRGKAGAKGVITRGGTHATVAQGIVLPPKLKGKSAWETGASDPSPLHVPFGERFLSLFDPNSPYLLHPGDKYAANVVEFIELHSFLTKGDLLCYQHLEQTKLNWKLSAAQRDIVIQSYQKMETTGIALGKALTSVIAILKKEKRQREREAMRELEQQEELARQMALFAEQHVRSNEEEKNEVSYDYSVDKPTKSARPRKHMNTKKPVDMALPKIANISPPPLDWKRQFNDEDLDVEYAALSVDELRRKSYVEKYPLLKYVPADIDPREKAMSSKMLAHQTIIQSTSGSSVLGSSKNNPTILRAIPTKINIRQKTFNVLLKNLSEDILSVSLTYDCNILNLSEPTGPLTLSPQTSIDLHFEVKLHRPTEIVVKGETLAGNSDSIVVSCVGKIMPTSTSSHSGLR</sequence>
<feature type="compositionally biased region" description="Polar residues" evidence="2">
    <location>
        <begin position="1842"/>
        <end position="1855"/>
    </location>
</feature>
<evidence type="ECO:0000313" key="4">
    <source>
        <dbReference type="Proteomes" id="UP000001548"/>
    </source>
</evidence>
<dbReference type="GO" id="GO:0034605">
    <property type="term" value="P:cellular response to heat"/>
    <property type="evidence" value="ECO:0000318"/>
    <property type="project" value="GO_Central"/>
</dbReference>
<dbReference type="KEGG" id="gla:GL50803_00103818"/>
<feature type="compositionally biased region" description="Basic residues" evidence="2">
    <location>
        <begin position="2397"/>
        <end position="2406"/>
    </location>
</feature>
<feature type="compositionally biased region" description="Basic and acidic residues" evidence="2">
    <location>
        <begin position="1924"/>
        <end position="1960"/>
    </location>
</feature>
<feature type="region of interest" description="Disordered" evidence="2">
    <location>
        <begin position="1924"/>
        <end position="1964"/>
    </location>
</feature>
<feature type="region of interest" description="Disordered" evidence="2">
    <location>
        <begin position="1301"/>
        <end position="1337"/>
    </location>
</feature>
<dbReference type="OMA" id="YLRNCEP"/>
<organism evidence="3 4">
    <name type="scientific">Giardia intestinalis (strain ATCC 50803 / WB clone C6)</name>
    <name type="common">Giardia lamblia</name>
    <dbReference type="NCBI Taxonomy" id="184922"/>
    <lineage>
        <taxon>Eukaryota</taxon>
        <taxon>Metamonada</taxon>
        <taxon>Diplomonadida</taxon>
        <taxon>Hexamitidae</taxon>
        <taxon>Giardiinae</taxon>
        <taxon>Giardia</taxon>
    </lineage>
</organism>
<protein>
    <submittedName>
        <fullName evidence="3">Uncharacterized protein</fullName>
    </submittedName>
</protein>
<dbReference type="GeneID" id="5702297"/>
<accession>A8B638</accession>
<evidence type="ECO:0000256" key="2">
    <source>
        <dbReference type="SAM" id="MobiDB-lite"/>
    </source>
</evidence>
<proteinExistence type="predicted"/>
<dbReference type="RefSeq" id="XP_001709374.1">
    <property type="nucleotide sequence ID" value="XM_001709322.1"/>
</dbReference>
<name>A8B638_GIAIC</name>
<feature type="region of interest" description="Disordered" evidence="2">
    <location>
        <begin position="956"/>
        <end position="976"/>
    </location>
</feature>
<keyword evidence="4" id="KW-1185">Reference proteome</keyword>
<dbReference type="EMBL" id="AACB03000001">
    <property type="protein sequence ID" value="KAE8305044.1"/>
    <property type="molecule type" value="Genomic_DNA"/>
</dbReference>
<feature type="compositionally biased region" description="Basic and acidic residues" evidence="2">
    <location>
        <begin position="2380"/>
        <end position="2396"/>
    </location>
</feature>
<evidence type="ECO:0000313" key="3">
    <source>
        <dbReference type="EMBL" id="KAE8305044.1"/>
    </source>
</evidence>
<feature type="region of interest" description="Disordered" evidence="2">
    <location>
        <begin position="2380"/>
        <end position="2406"/>
    </location>
</feature>
<dbReference type="HOGENOM" id="CLU_227860_0_0_1"/>
<feature type="region of interest" description="Disordered" evidence="2">
    <location>
        <begin position="828"/>
        <end position="875"/>
    </location>
</feature>
<feature type="compositionally biased region" description="Polar residues" evidence="2">
    <location>
        <begin position="743"/>
        <end position="753"/>
    </location>
</feature>
<feature type="compositionally biased region" description="Basic and acidic residues" evidence="2">
    <location>
        <begin position="311"/>
        <end position="321"/>
    </location>
</feature>
<keyword evidence="1" id="KW-0175">Coiled coil</keyword>
<comment type="caution">
    <text evidence="3">The sequence shown here is derived from an EMBL/GenBank/DDBJ whole genome shotgun (WGS) entry which is preliminary data.</text>
</comment>
<feature type="compositionally biased region" description="Polar residues" evidence="2">
    <location>
        <begin position="828"/>
        <end position="844"/>
    </location>
</feature>
<dbReference type="VEuPathDB" id="GiardiaDB:GL50803_103818"/>
<dbReference type="Proteomes" id="UP000001548">
    <property type="component" value="Unassembled WGS sequence"/>
</dbReference>
<feature type="region of interest" description="Disordered" evidence="2">
    <location>
        <begin position="740"/>
        <end position="760"/>
    </location>
</feature>
<gene>
    <name evidence="3" type="ORF">GL50803_00103818</name>
</gene>